<reference evidence="1" key="1">
    <citation type="submission" date="2014-05" db="EMBL/GenBank/DDBJ databases">
        <title>The transcriptome of the halophilic microalga Tetraselmis sp. GSL018 isolated from the Great Salt Lake, Utah.</title>
        <authorList>
            <person name="Jinkerson R.E."/>
            <person name="D'Adamo S."/>
            <person name="Posewitz M.C."/>
        </authorList>
    </citation>
    <scope>NUCLEOTIDE SEQUENCE</scope>
    <source>
        <strain evidence="1">GSL018</strain>
    </source>
</reference>
<accession>A0A061RUL4</accession>
<gene>
    <name evidence="1" type="ORF">TSPGSL018_25861</name>
</gene>
<proteinExistence type="predicted"/>
<dbReference type="AlphaFoldDB" id="A0A061RUL4"/>
<name>A0A061RUL4_9CHLO</name>
<evidence type="ECO:0000313" key="1">
    <source>
        <dbReference type="EMBL" id="JAC74464.1"/>
    </source>
</evidence>
<sequence>KPQSLILRPTLPDPVWEGMERQMGKGDGDALGGVISLLSTMKTGGKSRQGLSLSALDRSLVTMGQGYFAHLHDFGLLNDVLPLFV</sequence>
<dbReference type="EMBL" id="GBEZ01011309">
    <property type="protein sequence ID" value="JAC74464.1"/>
    <property type="molecule type" value="Transcribed_RNA"/>
</dbReference>
<organism evidence="1">
    <name type="scientific">Tetraselmis sp. GSL018</name>
    <dbReference type="NCBI Taxonomy" id="582737"/>
    <lineage>
        <taxon>Eukaryota</taxon>
        <taxon>Viridiplantae</taxon>
        <taxon>Chlorophyta</taxon>
        <taxon>core chlorophytes</taxon>
        <taxon>Chlorodendrophyceae</taxon>
        <taxon>Chlorodendrales</taxon>
        <taxon>Chlorodendraceae</taxon>
        <taxon>Tetraselmis</taxon>
    </lineage>
</organism>
<protein>
    <submittedName>
        <fullName evidence="1">Uncharacterized protein</fullName>
    </submittedName>
</protein>
<feature type="non-terminal residue" evidence="1">
    <location>
        <position position="1"/>
    </location>
</feature>
<feature type="non-terminal residue" evidence="1">
    <location>
        <position position="85"/>
    </location>
</feature>